<protein>
    <submittedName>
        <fullName evidence="7">Uncharacterized membrane protein YgdD, TMEM256/DUF423 family</fullName>
    </submittedName>
</protein>
<evidence type="ECO:0000256" key="4">
    <source>
        <dbReference type="ARBA" id="ARBA00022989"/>
    </source>
</evidence>
<dbReference type="STRING" id="670482.SAMN04488542_109130"/>
<dbReference type="Proteomes" id="UP000198972">
    <property type="component" value="Unassembled WGS sequence"/>
</dbReference>
<evidence type="ECO:0000256" key="5">
    <source>
        <dbReference type="ARBA" id="ARBA00023136"/>
    </source>
</evidence>
<sequence>MQRKYVAIGAILMLLSVALGAFGAHVLEPNIGEKATGTFETGVHYHMIHGIGIILAAFAAGLGADSRKLLWANRLFVLGIILFSGSLYLLAIAGWKWLGPITPLGGVSFMIGWLMFALAVKGRNK</sequence>
<dbReference type="OrthoDB" id="9802121at2"/>
<evidence type="ECO:0000313" key="7">
    <source>
        <dbReference type="EMBL" id="SDF36099.1"/>
    </source>
</evidence>
<name>A0A1G7KGY9_9BACL</name>
<dbReference type="InterPro" id="IPR006696">
    <property type="entry name" value="DUF423"/>
</dbReference>
<dbReference type="PANTHER" id="PTHR43461:SF1">
    <property type="entry name" value="TRANSMEMBRANE PROTEIN 256"/>
    <property type="match status" value="1"/>
</dbReference>
<keyword evidence="4 6" id="KW-1133">Transmembrane helix</keyword>
<evidence type="ECO:0000256" key="6">
    <source>
        <dbReference type="SAM" id="Phobius"/>
    </source>
</evidence>
<feature type="transmembrane region" description="Helical" evidence="6">
    <location>
        <begin position="101"/>
        <end position="120"/>
    </location>
</feature>
<dbReference type="AlphaFoldDB" id="A0A1G7KGY9"/>
<gene>
    <name evidence="7" type="ORF">SAMN04488542_109130</name>
</gene>
<dbReference type="Pfam" id="PF04241">
    <property type="entry name" value="DUF423"/>
    <property type="match status" value="1"/>
</dbReference>
<keyword evidence="5 6" id="KW-0472">Membrane</keyword>
<comment type="subcellular location">
    <subcellularLocation>
        <location evidence="1">Membrane</location>
        <topology evidence="1">Multi-pass membrane protein</topology>
    </subcellularLocation>
</comment>
<evidence type="ECO:0000313" key="8">
    <source>
        <dbReference type="Proteomes" id="UP000198972"/>
    </source>
</evidence>
<proteinExistence type="inferred from homology"/>
<evidence type="ECO:0000256" key="1">
    <source>
        <dbReference type="ARBA" id="ARBA00004141"/>
    </source>
</evidence>
<evidence type="ECO:0000256" key="2">
    <source>
        <dbReference type="ARBA" id="ARBA00009694"/>
    </source>
</evidence>
<comment type="similarity">
    <text evidence="2">Belongs to the UPF0382 family.</text>
</comment>
<keyword evidence="3 6" id="KW-0812">Transmembrane</keyword>
<dbReference type="PANTHER" id="PTHR43461">
    <property type="entry name" value="TRANSMEMBRANE PROTEIN 256"/>
    <property type="match status" value="1"/>
</dbReference>
<accession>A0A1G7KGY9</accession>
<feature type="transmembrane region" description="Helical" evidence="6">
    <location>
        <begin position="76"/>
        <end position="95"/>
    </location>
</feature>
<keyword evidence="8" id="KW-1185">Reference proteome</keyword>
<dbReference type="EMBL" id="FNBG01000009">
    <property type="protein sequence ID" value="SDF36099.1"/>
    <property type="molecule type" value="Genomic_DNA"/>
</dbReference>
<dbReference type="GO" id="GO:0005886">
    <property type="term" value="C:plasma membrane"/>
    <property type="evidence" value="ECO:0007669"/>
    <property type="project" value="TreeGrafter"/>
</dbReference>
<organism evidence="7 8">
    <name type="scientific">Fontibacillus panacisegetis</name>
    <dbReference type="NCBI Taxonomy" id="670482"/>
    <lineage>
        <taxon>Bacteria</taxon>
        <taxon>Bacillati</taxon>
        <taxon>Bacillota</taxon>
        <taxon>Bacilli</taxon>
        <taxon>Bacillales</taxon>
        <taxon>Paenibacillaceae</taxon>
        <taxon>Fontibacillus</taxon>
    </lineage>
</organism>
<feature type="transmembrane region" description="Helical" evidence="6">
    <location>
        <begin position="47"/>
        <end position="64"/>
    </location>
</feature>
<evidence type="ECO:0000256" key="3">
    <source>
        <dbReference type="ARBA" id="ARBA00022692"/>
    </source>
</evidence>
<dbReference type="RefSeq" id="WP_091229207.1">
    <property type="nucleotide sequence ID" value="NZ_FNBG01000009.1"/>
</dbReference>
<reference evidence="7 8" key="1">
    <citation type="submission" date="2016-10" db="EMBL/GenBank/DDBJ databases">
        <authorList>
            <person name="de Groot N.N."/>
        </authorList>
    </citation>
    <scope>NUCLEOTIDE SEQUENCE [LARGE SCALE GENOMIC DNA]</scope>
    <source>
        <strain evidence="7 8">DSM 28129</strain>
    </source>
</reference>